<sequence>MNIVLLDPRQTESELWSITSKRQLEHLKQYIDIQVGNTLKVGIREGLRYSTEVVEVTEQVVKLKPIQIEPVPAKLPVTLIVAMPRPKVLRRLIMDSVTLGVENIILLHSYRVDKSYWQSPFLQQLDQYVTLGLEQAGDTVAPKIEIYKRFKPFVEDILPSLITAEKPAYVAHPYAQSKMPFAIEHACTLLIGPEGGFIPYEIDLLVKNGCQAVSLGNRIIRTETVIAYSLGRLFGVS</sequence>
<keyword evidence="7 10" id="KW-0949">S-adenosyl-L-methionine</keyword>
<evidence type="ECO:0000256" key="2">
    <source>
        <dbReference type="ARBA" id="ARBA00005528"/>
    </source>
</evidence>
<dbReference type="OrthoDB" id="9815641at2"/>
<dbReference type="PANTHER" id="PTHR30027">
    <property type="entry name" value="RIBOSOMAL RNA SMALL SUBUNIT METHYLTRANSFERASE E"/>
    <property type="match status" value="1"/>
</dbReference>
<dbReference type="NCBIfam" id="TIGR00046">
    <property type="entry name" value="RsmE family RNA methyltransferase"/>
    <property type="match status" value="1"/>
</dbReference>
<dbReference type="GO" id="GO:0005737">
    <property type="term" value="C:cytoplasm"/>
    <property type="evidence" value="ECO:0007669"/>
    <property type="project" value="UniProtKB-SubCell"/>
</dbReference>
<comment type="similarity">
    <text evidence="2 10">Belongs to the RNA methyltransferase RsmE family.</text>
</comment>
<dbReference type="CDD" id="cd18084">
    <property type="entry name" value="RsmE-like"/>
    <property type="match status" value="1"/>
</dbReference>
<evidence type="ECO:0000313" key="12">
    <source>
        <dbReference type="EMBL" id="SCC72246.1"/>
    </source>
</evidence>
<evidence type="ECO:0000313" key="13">
    <source>
        <dbReference type="Proteomes" id="UP000243661"/>
    </source>
</evidence>
<comment type="catalytic activity">
    <reaction evidence="9 10">
        <text>uridine(1498) in 16S rRNA + S-adenosyl-L-methionine = N(3)-methyluridine(1498) in 16S rRNA + S-adenosyl-L-homocysteine + H(+)</text>
        <dbReference type="Rhea" id="RHEA:42920"/>
        <dbReference type="Rhea" id="RHEA-COMP:10283"/>
        <dbReference type="Rhea" id="RHEA-COMP:10284"/>
        <dbReference type="ChEBI" id="CHEBI:15378"/>
        <dbReference type="ChEBI" id="CHEBI:57856"/>
        <dbReference type="ChEBI" id="CHEBI:59789"/>
        <dbReference type="ChEBI" id="CHEBI:65315"/>
        <dbReference type="ChEBI" id="CHEBI:74502"/>
        <dbReference type="EC" id="2.1.1.193"/>
    </reaction>
</comment>
<feature type="domain" description="Ribosomal RNA small subunit methyltransferase E methyltransferase" evidence="11">
    <location>
        <begin position="73"/>
        <end position="231"/>
    </location>
</feature>
<dbReference type="EMBL" id="FMBK01000008">
    <property type="protein sequence ID" value="SCC72246.1"/>
    <property type="molecule type" value="Genomic_DNA"/>
</dbReference>
<comment type="subcellular location">
    <subcellularLocation>
        <location evidence="1 10">Cytoplasm</location>
    </subcellularLocation>
</comment>
<dbReference type="Pfam" id="PF04452">
    <property type="entry name" value="Methyltrans_RNA"/>
    <property type="match status" value="1"/>
</dbReference>
<keyword evidence="3 10" id="KW-0963">Cytoplasm</keyword>
<dbReference type="RefSeq" id="WP_092720093.1">
    <property type="nucleotide sequence ID" value="NZ_FMBK01000008.1"/>
</dbReference>
<evidence type="ECO:0000259" key="11">
    <source>
        <dbReference type="Pfam" id="PF04452"/>
    </source>
</evidence>
<keyword evidence="5 10" id="KW-0489">Methyltransferase</keyword>
<comment type="function">
    <text evidence="8 10">Specifically methylates the N3 position of the uracil ring of uridine 1498 (m3U1498) in 16S rRNA. Acts on the fully assembled 30S ribosomal subunit.</text>
</comment>
<evidence type="ECO:0000256" key="7">
    <source>
        <dbReference type="ARBA" id="ARBA00022691"/>
    </source>
</evidence>
<dbReference type="Proteomes" id="UP000243661">
    <property type="component" value="Unassembled WGS sequence"/>
</dbReference>
<dbReference type="SUPFAM" id="SSF75217">
    <property type="entry name" value="alpha/beta knot"/>
    <property type="match status" value="1"/>
</dbReference>
<evidence type="ECO:0000256" key="5">
    <source>
        <dbReference type="ARBA" id="ARBA00022603"/>
    </source>
</evidence>
<dbReference type="PANTHER" id="PTHR30027:SF3">
    <property type="entry name" value="16S RRNA (URACIL(1498)-N(3))-METHYLTRANSFERASE"/>
    <property type="match status" value="1"/>
</dbReference>
<dbReference type="InterPro" id="IPR029028">
    <property type="entry name" value="Alpha/beta_knot_MTases"/>
</dbReference>
<keyword evidence="4 10" id="KW-0698">rRNA processing</keyword>
<dbReference type="InterPro" id="IPR029026">
    <property type="entry name" value="tRNA_m1G_MTases_N"/>
</dbReference>
<evidence type="ECO:0000256" key="6">
    <source>
        <dbReference type="ARBA" id="ARBA00022679"/>
    </source>
</evidence>
<accession>A0A1C4GVT3</accession>
<evidence type="ECO:0000256" key="9">
    <source>
        <dbReference type="ARBA" id="ARBA00047944"/>
    </source>
</evidence>
<dbReference type="NCBIfam" id="NF008700">
    <property type="entry name" value="PRK11713.5-4"/>
    <property type="match status" value="1"/>
</dbReference>
<evidence type="ECO:0000256" key="3">
    <source>
        <dbReference type="ARBA" id="ARBA00022490"/>
    </source>
</evidence>
<dbReference type="NCBIfam" id="NF008699">
    <property type="entry name" value="PRK11713.5-2"/>
    <property type="match status" value="1"/>
</dbReference>
<proteinExistence type="inferred from homology"/>
<evidence type="ECO:0000256" key="8">
    <source>
        <dbReference type="ARBA" id="ARBA00025699"/>
    </source>
</evidence>
<dbReference type="AlphaFoldDB" id="A0A1C4GVT3"/>
<dbReference type="InterPro" id="IPR006700">
    <property type="entry name" value="RsmE"/>
</dbReference>
<evidence type="ECO:0000256" key="4">
    <source>
        <dbReference type="ARBA" id="ARBA00022552"/>
    </source>
</evidence>
<name>A0A1C4GVT3_9GAMM</name>
<evidence type="ECO:0000256" key="10">
    <source>
        <dbReference type="PIRNR" id="PIRNR015601"/>
    </source>
</evidence>
<dbReference type="PIRSF" id="PIRSF015601">
    <property type="entry name" value="MTase_slr0722"/>
    <property type="match status" value="1"/>
</dbReference>
<gene>
    <name evidence="12" type="ORF">GA0116959_10899</name>
</gene>
<protein>
    <recommendedName>
        <fullName evidence="10">Ribosomal RNA small subunit methyltransferase E</fullName>
        <ecNumber evidence="10">2.1.1.193</ecNumber>
    </recommendedName>
</protein>
<dbReference type="GO" id="GO:0070475">
    <property type="term" value="P:rRNA base methylation"/>
    <property type="evidence" value="ECO:0007669"/>
    <property type="project" value="TreeGrafter"/>
</dbReference>
<dbReference type="InterPro" id="IPR046886">
    <property type="entry name" value="RsmE_MTase_dom"/>
</dbReference>
<dbReference type="EC" id="2.1.1.193" evidence="10"/>
<dbReference type="GO" id="GO:0070042">
    <property type="term" value="F:rRNA (uridine-N3-)-methyltransferase activity"/>
    <property type="evidence" value="ECO:0007669"/>
    <property type="project" value="TreeGrafter"/>
</dbReference>
<evidence type="ECO:0000256" key="1">
    <source>
        <dbReference type="ARBA" id="ARBA00004496"/>
    </source>
</evidence>
<reference evidence="12 13" key="1">
    <citation type="submission" date="2016-08" db="EMBL/GenBank/DDBJ databases">
        <authorList>
            <person name="Seilhamer J.J."/>
        </authorList>
    </citation>
    <scope>NUCLEOTIDE SEQUENCE [LARGE SCALE GENOMIC DNA]</scope>
    <source>
        <strain evidence="12 13">ANC 4874</strain>
    </source>
</reference>
<dbReference type="Gene3D" id="3.40.1280.10">
    <property type="match status" value="1"/>
</dbReference>
<organism evidence="12 13">
    <name type="scientific">Acinetobacter albensis</name>
    <dbReference type="NCBI Taxonomy" id="1673609"/>
    <lineage>
        <taxon>Bacteria</taxon>
        <taxon>Pseudomonadati</taxon>
        <taxon>Pseudomonadota</taxon>
        <taxon>Gammaproteobacteria</taxon>
        <taxon>Moraxellales</taxon>
        <taxon>Moraxellaceae</taxon>
        <taxon>Acinetobacter</taxon>
    </lineage>
</organism>
<keyword evidence="6 10" id="KW-0808">Transferase</keyword>